<organism evidence="2 3">
    <name type="scientific">Cuscuta europaea</name>
    <name type="common">European dodder</name>
    <dbReference type="NCBI Taxonomy" id="41803"/>
    <lineage>
        <taxon>Eukaryota</taxon>
        <taxon>Viridiplantae</taxon>
        <taxon>Streptophyta</taxon>
        <taxon>Embryophyta</taxon>
        <taxon>Tracheophyta</taxon>
        <taxon>Spermatophyta</taxon>
        <taxon>Magnoliopsida</taxon>
        <taxon>eudicotyledons</taxon>
        <taxon>Gunneridae</taxon>
        <taxon>Pentapetalae</taxon>
        <taxon>asterids</taxon>
        <taxon>lamiids</taxon>
        <taxon>Solanales</taxon>
        <taxon>Convolvulaceae</taxon>
        <taxon>Cuscuteae</taxon>
        <taxon>Cuscuta</taxon>
        <taxon>Cuscuta subgen. Cuscuta</taxon>
    </lineage>
</organism>
<keyword evidence="3" id="KW-1185">Reference proteome</keyword>
<protein>
    <submittedName>
        <fullName evidence="2">Uncharacterized protein</fullName>
    </submittedName>
</protein>
<comment type="caution">
    <text evidence="2">The sequence shown here is derived from an EMBL/GenBank/DDBJ whole genome shotgun (WGS) entry which is preliminary data.</text>
</comment>
<feature type="region of interest" description="Disordered" evidence="1">
    <location>
        <begin position="1"/>
        <end position="96"/>
    </location>
</feature>
<dbReference type="AlphaFoldDB" id="A0A9P1E570"/>
<proteinExistence type="predicted"/>
<feature type="compositionally biased region" description="Basic and acidic residues" evidence="1">
    <location>
        <begin position="87"/>
        <end position="96"/>
    </location>
</feature>
<evidence type="ECO:0000313" key="3">
    <source>
        <dbReference type="Proteomes" id="UP001152484"/>
    </source>
</evidence>
<sequence>MEYYNSEKEIRKCSLERNITKQNENKKSRQQNIVKPNKIKMKMDPPNKIKRNGSAKQNQVEDREKELRQKKRRGEKKERRRGGKGADLQDLRHDLPPNRCTARLLQRHIFSIYLATSTTPPLICTSLDLEDLKLSCLAMDEGERGFGEAVGEK</sequence>
<feature type="compositionally biased region" description="Basic residues" evidence="1">
    <location>
        <begin position="68"/>
        <end position="83"/>
    </location>
</feature>
<name>A0A9P1E570_CUSEU</name>
<evidence type="ECO:0000313" key="2">
    <source>
        <dbReference type="EMBL" id="CAH9079568.1"/>
    </source>
</evidence>
<reference evidence="2" key="1">
    <citation type="submission" date="2022-07" db="EMBL/GenBank/DDBJ databases">
        <authorList>
            <person name="Macas J."/>
            <person name="Novak P."/>
            <person name="Neumann P."/>
        </authorList>
    </citation>
    <scope>NUCLEOTIDE SEQUENCE</scope>
</reference>
<gene>
    <name evidence="2" type="ORF">CEURO_LOCUS7158</name>
</gene>
<dbReference type="EMBL" id="CAMAPE010000011">
    <property type="protein sequence ID" value="CAH9079568.1"/>
    <property type="molecule type" value="Genomic_DNA"/>
</dbReference>
<feature type="compositionally biased region" description="Basic and acidic residues" evidence="1">
    <location>
        <begin position="1"/>
        <end position="27"/>
    </location>
</feature>
<dbReference type="Proteomes" id="UP001152484">
    <property type="component" value="Unassembled WGS sequence"/>
</dbReference>
<evidence type="ECO:0000256" key="1">
    <source>
        <dbReference type="SAM" id="MobiDB-lite"/>
    </source>
</evidence>
<accession>A0A9P1E570</accession>